<dbReference type="Pfam" id="PF13116">
    <property type="entry name" value="YhdP"/>
    <property type="match status" value="1"/>
</dbReference>
<name>A0A418WAH4_9PROT</name>
<organism evidence="2 3">
    <name type="scientific">Oleomonas cavernae</name>
    <dbReference type="NCBI Taxonomy" id="2320859"/>
    <lineage>
        <taxon>Bacteria</taxon>
        <taxon>Pseudomonadati</taxon>
        <taxon>Pseudomonadota</taxon>
        <taxon>Alphaproteobacteria</taxon>
        <taxon>Acetobacterales</taxon>
        <taxon>Acetobacteraceae</taxon>
        <taxon>Oleomonas</taxon>
    </lineage>
</organism>
<dbReference type="EMBL" id="QYUK01000011">
    <property type="protein sequence ID" value="RJF87020.1"/>
    <property type="molecule type" value="Genomic_DNA"/>
</dbReference>
<evidence type="ECO:0000259" key="1">
    <source>
        <dbReference type="Pfam" id="PF13116"/>
    </source>
</evidence>
<dbReference type="Proteomes" id="UP000284605">
    <property type="component" value="Unassembled WGS sequence"/>
</dbReference>
<evidence type="ECO:0000313" key="3">
    <source>
        <dbReference type="Proteomes" id="UP000284605"/>
    </source>
</evidence>
<dbReference type="AlphaFoldDB" id="A0A418WAH4"/>
<feature type="domain" description="YhdP central" evidence="1">
    <location>
        <begin position="308"/>
        <end position="786"/>
    </location>
</feature>
<gene>
    <name evidence="2" type="ORF">D3874_08295</name>
</gene>
<sequence>MIIVVLAIGIRLSMGPISLGFLTSMIEDSFAANPDGLKLTVADTVLTWSGINHDVTLQIVGLELRDRDQRLMAKLPSADIDLSVKALLTGTLAPTAVALVAPEISIRRAADGTVELGLGGAVAAENRPDDGRSPVSELIALLRRGPGNSESLRHLATLSVVRAHLLIEDEVTLKSWIASDASFELMRGLDGAVALRADVALSSGGEQVSLHIAGAVPAQATQDVTLALNFAGLVPALFDSGGEIIGPAGGIVMPLSGQVALAVDNRGEPRTLSFDVRGGAGGINLPELFPEGLTLDSIGLKGSFDMTASVLRFDALQARRGEFSVDAAGTITIAQAGLGLDLTIRMPKAPIDELGALWPVKLSVNGRRWVMQNIRGGHITNGVFRLKAPPGALDRSEPPGDIFAGDFDLADTSVNYLNGLPPVAHIEGKAHMTVDAIDVAFEAGKVDMGASGIVTLEGGTARVTDFNKQDQTGDISFTASGPARAALALVDRPPLGYAGKMGIDPSRVSGNQATKARFVLPLVADLDLDNLNFTTSSHLTNLGIDKVVGPLSMTAGDITISVDQTKAVGEGKAMLGPTAVALSWSESFTVAPGGVTTRLSASGLVDEKLREQLGMPADRHLTGPLDTTVTLEGRGQSIGAITVAMKLDQAAIDVPELGWSKKAAVPGTLSFRVQMAAQRYKIDALQFKAPALDIAGGTGELTRDGALLRLAVNRARFGRTDLSFDISRPAADQRFQAKLRGAVLDLSEYLARAAPERLPEADRPDPAKPDSLPDFDFDIAIDRILLDDAASLSAFKSNGSHFGGLWRSAVAHGTLGANATFNLTLAPAAGYREFRITSGEAGTWTRLLGIYSDIEGGSLSLVARIDDTKPNRPLTADLDIRDFKLVRTPTLARILTLASLTGIAEAVGGEGISFEALKARVHMESDVMRIEKARAYGTSIGMTLAGTYDTWGRSISVGGTIVPSYGLNRFLGAIPLVGDILTGGEGGGLFAFNYSVVGAIENPDVNVNALSALAPGILRDIVSAVDGSNSAADAAAPPIIEVPQKRQAPPPAK</sequence>
<evidence type="ECO:0000313" key="2">
    <source>
        <dbReference type="EMBL" id="RJF87020.1"/>
    </source>
</evidence>
<dbReference type="InterPro" id="IPR025263">
    <property type="entry name" value="YhdP_central"/>
</dbReference>
<protein>
    <recommendedName>
        <fullName evidence="1">YhdP central domain-containing protein</fullName>
    </recommendedName>
</protein>
<proteinExistence type="predicted"/>
<accession>A0A418WAH4</accession>
<keyword evidence="3" id="KW-1185">Reference proteome</keyword>
<comment type="caution">
    <text evidence="2">The sequence shown here is derived from an EMBL/GenBank/DDBJ whole genome shotgun (WGS) entry which is preliminary data.</text>
</comment>
<reference evidence="2 3" key="1">
    <citation type="submission" date="2018-09" db="EMBL/GenBank/DDBJ databases">
        <authorList>
            <person name="Zhu H."/>
        </authorList>
    </citation>
    <scope>NUCLEOTIDE SEQUENCE [LARGE SCALE GENOMIC DNA]</scope>
    <source>
        <strain evidence="2 3">K1W22B-8</strain>
    </source>
</reference>